<reference evidence="3 4" key="1">
    <citation type="submission" date="2019-12" db="EMBL/GenBank/DDBJ databases">
        <title>Genomic-based taxomic classification of the family Erythrobacteraceae.</title>
        <authorList>
            <person name="Xu L."/>
        </authorList>
    </citation>
    <scope>NUCLEOTIDE SEQUENCE [LARGE SCALE GENOMIC DNA]</scope>
    <source>
        <strain evidence="3 4">S36</strain>
    </source>
</reference>
<keyword evidence="4" id="KW-1185">Reference proteome</keyword>
<dbReference type="Pfam" id="PF04954">
    <property type="entry name" value="SIP"/>
    <property type="match status" value="1"/>
</dbReference>
<dbReference type="PROSITE" id="PS51384">
    <property type="entry name" value="FAD_FR"/>
    <property type="match status" value="1"/>
</dbReference>
<evidence type="ECO:0000259" key="2">
    <source>
        <dbReference type="PROSITE" id="PS51384"/>
    </source>
</evidence>
<dbReference type="PANTHER" id="PTHR30157">
    <property type="entry name" value="FERRIC REDUCTASE, NADPH-DEPENDENT"/>
    <property type="match status" value="1"/>
</dbReference>
<dbReference type="EMBL" id="WTYJ01000002">
    <property type="protein sequence ID" value="MXO99475.1"/>
    <property type="molecule type" value="Genomic_DNA"/>
</dbReference>
<dbReference type="Gene3D" id="2.40.30.10">
    <property type="entry name" value="Translation factors"/>
    <property type="match status" value="1"/>
</dbReference>
<accession>A0A6I4TTH3</accession>
<dbReference type="OrthoDB" id="9814826at2"/>
<dbReference type="InterPro" id="IPR017927">
    <property type="entry name" value="FAD-bd_FR_type"/>
</dbReference>
<dbReference type="InterPro" id="IPR007037">
    <property type="entry name" value="SIP_rossman_dom"/>
</dbReference>
<gene>
    <name evidence="3" type="ORF">GRI97_10790</name>
</gene>
<dbReference type="InterPro" id="IPR039374">
    <property type="entry name" value="SIP_fam"/>
</dbReference>
<protein>
    <submittedName>
        <fullName evidence="3">Siderophore-interacting protein</fullName>
    </submittedName>
</protein>
<dbReference type="InterPro" id="IPR039261">
    <property type="entry name" value="FNR_nucleotide-bd"/>
</dbReference>
<dbReference type="Gene3D" id="3.40.50.80">
    <property type="entry name" value="Nucleotide-binding domain of ferredoxin-NADP reductase (FNR) module"/>
    <property type="match status" value="1"/>
</dbReference>
<evidence type="ECO:0000256" key="1">
    <source>
        <dbReference type="ARBA" id="ARBA00035644"/>
    </source>
</evidence>
<feature type="domain" description="FAD-binding FR-type" evidence="2">
    <location>
        <begin position="7"/>
        <end position="114"/>
    </location>
</feature>
<evidence type="ECO:0000313" key="4">
    <source>
        <dbReference type="Proteomes" id="UP000469430"/>
    </source>
</evidence>
<sequence length="251" mass="26907">MAPPNRPPPRLLQVLDRTQVTPNMLRLTLGGPGLEGFPAGQAGGYVKLRLPTDGGKVVVRTYTIRAQTAETIDVDFALHAAEDGADGPATAWALGAQVGDPIELGGPGAAKLLPDGHDFYLLLGDMTALPAISVNLELLPADARGLAVIEILTDEDRQDLARPEGVEIRWLVNPHPGTGLVLPAEVAQLAWPNGNPYAWSASEFSSMQALRRILRDERGLGPDRLYISSYWKSGLTEEAHKVIKSEDALSL</sequence>
<proteinExistence type="inferred from homology"/>
<dbReference type="Pfam" id="PF08021">
    <property type="entry name" value="FAD_binding_9"/>
    <property type="match status" value="1"/>
</dbReference>
<comment type="similarity">
    <text evidence="1">Belongs to the SIP oxidoreductase family.</text>
</comment>
<dbReference type="InterPro" id="IPR017938">
    <property type="entry name" value="Riboflavin_synthase-like_b-brl"/>
</dbReference>
<dbReference type="CDD" id="cd06193">
    <property type="entry name" value="siderophore_interacting"/>
    <property type="match status" value="1"/>
</dbReference>
<dbReference type="GO" id="GO:0016491">
    <property type="term" value="F:oxidoreductase activity"/>
    <property type="evidence" value="ECO:0007669"/>
    <property type="project" value="InterPro"/>
</dbReference>
<organism evidence="3 4">
    <name type="scientific">Croceibacterium xixiisoli</name>
    <dbReference type="NCBI Taxonomy" id="1476466"/>
    <lineage>
        <taxon>Bacteria</taxon>
        <taxon>Pseudomonadati</taxon>
        <taxon>Pseudomonadota</taxon>
        <taxon>Alphaproteobacteria</taxon>
        <taxon>Sphingomonadales</taxon>
        <taxon>Erythrobacteraceae</taxon>
        <taxon>Croceibacterium</taxon>
    </lineage>
</organism>
<dbReference type="RefSeq" id="WP_161391193.1">
    <property type="nucleotide sequence ID" value="NZ_JBHSCP010000001.1"/>
</dbReference>
<comment type="caution">
    <text evidence="3">The sequence shown here is derived from an EMBL/GenBank/DDBJ whole genome shotgun (WGS) entry which is preliminary data.</text>
</comment>
<dbReference type="Proteomes" id="UP000469430">
    <property type="component" value="Unassembled WGS sequence"/>
</dbReference>
<dbReference type="PANTHER" id="PTHR30157:SF0">
    <property type="entry name" value="NADPH-DEPENDENT FERRIC-CHELATE REDUCTASE"/>
    <property type="match status" value="1"/>
</dbReference>
<evidence type="ECO:0000313" key="3">
    <source>
        <dbReference type="EMBL" id="MXO99475.1"/>
    </source>
</evidence>
<dbReference type="AlphaFoldDB" id="A0A6I4TTH3"/>
<name>A0A6I4TTH3_9SPHN</name>
<dbReference type="InterPro" id="IPR013113">
    <property type="entry name" value="SIP_FAD-bd"/>
</dbReference>
<dbReference type="SUPFAM" id="SSF63380">
    <property type="entry name" value="Riboflavin synthase domain-like"/>
    <property type="match status" value="1"/>
</dbReference>